<evidence type="ECO:0000256" key="1">
    <source>
        <dbReference type="SAM" id="MobiDB-lite"/>
    </source>
</evidence>
<dbReference type="PANTHER" id="PTHR36507">
    <property type="entry name" value="BLL1555 PROTEIN"/>
    <property type="match status" value="1"/>
</dbReference>
<dbReference type="Proteomes" id="UP000618754">
    <property type="component" value="Unassembled WGS sequence"/>
</dbReference>
<evidence type="ECO:0000256" key="2">
    <source>
        <dbReference type="SAM" id="SignalP"/>
    </source>
</evidence>
<gene>
    <name evidence="4" type="ORF">IDJ75_13425</name>
</gene>
<dbReference type="InterPro" id="IPR008972">
    <property type="entry name" value="Cupredoxin"/>
</dbReference>
<accession>A0ABR7X704</accession>
<keyword evidence="5" id="KW-1185">Reference proteome</keyword>
<dbReference type="Pfam" id="PF13473">
    <property type="entry name" value="Cupredoxin_1"/>
    <property type="match status" value="1"/>
</dbReference>
<feature type="region of interest" description="Disordered" evidence="1">
    <location>
        <begin position="24"/>
        <end position="44"/>
    </location>
</feature>
<feature type="chain" id="PRO_5046541474" evidence="2">
    <location>
        <begin position="21"/>
        <end position="126"/>
    </location>
</feature>
<dbReference type="SUPFAM" id="SSF49503">
    <property type="entry name" value="Cupredoxins"/>
    <property type="match status" value="1"/>
</dbReference>
<comment type="caution">
    <text evidence="4">The sequence shown here is derived from an EMBL/GenBank/DDBJ whole genome shotgun (WGS) entry which is preliminary data.</text>
</comment>
<reference evidence="4 5" key="1">
    <citation type="submission" date="2020-09" db="EMBL/GenBank/DDBJ databases">
        <title>Novel species of Mucilaginibacter isolated from a glacier on the Tibetan Plateau.</title>
        <authorList>
            <person name="Liu Q."/>
            <person name="Xin Y.-H."/>
        </authorList>
    </citation>
    <scope>NUCLEOTIDE SEQUENCE [LARGE SCALE GENOMIC DNA]</scope>
    <source>
        <strain evidence="4 5">CGMCC 1.13878</strain>
    </source>
</reference>
<dbReference type="RefSeq" id="WP_191176144.1">
    <property type="nucleotide sequence ID" value="NZ_JACWMW010000003.1"/>
</dbReference>
<dbReference type="PANTHER" id="PTHR36507:SF1">
    <property type="entry name" value="BLL1555 PROTEIN"/>
    <property type="match status" value="1"/>
</dbReference>
<dbReference type="Gene3D" id="2.60.40.420">
    <property type="entry name" value="Cupredoxins - blue copper proteins"/>
    <property type="match status" value="1"/>
</dbReference>
<protein>
    <submittedName>
        <fullName evidence="4">Cupredoxin domain-containing protein</fullName>
    </submittedName>
</protein>
<evidence type="ECO:0000313" key="5">
    <source>
        <dbReference type="Proteomes" id="UP000618754"/>
    </source>
</evidence>
<evidence type="ECO:0000313" key="4">
    <source>
        <dbReference type="EMBL" id="MBD1386281.1"/>
    </source>
</evidence>
<keyword evidence="2" id="KW-0732">Signal</keyword>
<proteinExistence type="predicted"/>
<sequence length="126" mass="13077">MKKYILGISLMIAVVVVAVAACSKSDSNSTPTPTKPDPTAPKPDATVSITDFAFSPASVTVKSGGTVQWTNADSAPHTATDLNSAFNSGTLAQGGKFSFKFTTPGTYTYHCLVHSMMANATVVVTE</sequence>
<organism evidence="4 5">
    <name type="scientific">Mucilaginibacter rigui</name>
    <dbReference type="NCBI Taxonomy" id="534635"/>
    <lineage>
        <taxon>Bacteria</taxon>
        <taxon>Pseudomonadati</taxon>
        <taxon>Bacteroidota</taxon>
        <taxon>Sphingobacteriia</taxon>
        <taxon>Sphingobacteriales</taxon>
        <taxon>Sphingobacteriaceae</taxon>
        <taxon>Mucilaginibacter</taxon>
    </lineage>
</organism>
<dbReference type="InterPro" id="IPR052721">
    <property type="entry name" value="ET_Amicyanin"/>
</dbReference>
<dbReference type="EMBL" id="JACWMW010000003">
    <property type="protein sequence ID" value="MBD1386281.1"/>
    <property type="molecule type" value="Genomic_DNA"/>
</dbReference>
<feature type="domain" description="EfeO-type cupredoxin-like" evidence="3">
    <location>
        <begin position="14"/>
        <end position="124"/>
    </location>
</feature>
<name>A0ABR7X704_9SPHI</name>
<dbReference type="PROSITE" id="PS51257">
    <property type="entry name" value="PROKAR_LIPOPROTEIN"/>
    <property type="match status" value="1"/>
</dbReference>
<dbReference type="InterPro" id="IPR028096">
    <property type="entry name" value="EfeO_Cupredoxin"/>
</dbReference>
<evidence type="ECO:0000259" key="3">
    <source>
        <dbReference type="Pfam" id="PF13473"/>
    </source>
</evidence>
<feature type="signal peptide" evidence="2">
    <location>
        <begin position="1"/>
        <end position="20"/>
    </location>
</feature>